<dbReference type="AlphaFoldDB" id="A0A6A5TNP7"/>
<dbReference type="InterPro" id="IPR039949">
    <property type="entry name" value="NAA40"/>
</dbReference>
<organism evidence="13 14">
    <name type="scientific">Byssothecium circinans</name>
    <dbReference type="NCBI Taxonomy" id="147558"/>
    <lineage>
        <taxon>Eukaryota</taxon>
        <taxon>Fungi</taxon>
        <taxon>Dikarya</taxon>
        <taxon>Ascomycota</taxon>
        <taxon>Pezizomycotina</taxon>
        <taxon>Dothideomycetes</taxon>
        <taxon>Pleosporomycetidae</taxon>
        <taxon>Pleosporales</taxon>
        <taxon>Massarineae</taxon>
        <taxon>Massarinaceae</taxon>
        <taxon>Byssothecium</taxon>
    </lineage>
</organism>
<dbReference type="PANTHER" id="PTHR20531">
    <property type="entry name" value="N-ALPHA-ACETYLTRANSFERASE 40"/>
    <property type="match status" value="1"/>
</dbReference>
<comment type="subcellular location">
    <subcellularLocation>
        <location evidence="2">Cytoplasm</location>
    </subcellularLocation>
    <subcellularLocation>
        <location evidence="1">Nucleus</location>
    </subcellularLocation>
</comment>
<evidence type="ECO:0000256" key="4">
    <source>
        <dbReference type="ARBA" id="ARBA00012950"/>
    </source>
</evidence>
<dbReference type="InterPro" id="IPR016181">
    <property type="entry name" value="Acyl_CoA_acyltransferase"/>
</dbReference>
<name>A0A6A5TNP7_9PLEO</name>
<evidence type="ECO:0000256" key="8">
    <source>
        <dbReference type="ARBA" id="ARBA00023242"/>
    </source>
</evidence>
<evidence type="ECO:0000256" key="1">
    <source>
        <dbReference type="ARBA" id="ARBA00004123"/>
    </source>
</evidence>
<evidence type="ECO:0000256" key="2">
    <source>
        <dbReference type="ARBA" id="ARBA00004496"/>
    </source>
</evidence>
<evidence type="ECO:0000313" key="13">
    <source>
        <dbReference type="EMBL" id="KAF1954038.1"/>
    </source>
</evidence>
<evidence type="ECO:0000256" key="3">
    <source>
        <dbReference type="ARBA" id="ARBA00008870"/>
    </source>
</evidence>
<dbReference type="Proteomes" id="UP000800035">
    <property type="component" value="Unassembled WGS sequence"/>
</dbReference>
<dbReference type="EC" id="2.3.1.257" evidence="4"/>
<evidence type="ECO:0000256" key="6">
    <source>
        <dbReference type="ARBA" id="ARBA00022490"/>
    </source>
</evidence>
<gene>
    <name evidence="13" type="ORF">CC80DRAFT_517951</name>
</gene>
<keyword evidence="8" id="KW-0539">Nucleus</keyword>
<protein>
    <recommendedName>
        <fullName evidence="5">N-alpha-acetyltransferase 40</fullName>
        <ecNumber evidence="4">2.3.1.257</ecNumber>
    </recommendedName>
</protein>
<feature type="domain" description="N-acetyltransferase" evidence="12">
    <location>
        <begin position="12"/>
        <end position="187"/>
    </location>
</feature>
<dbReference type="GO" id="GO:0005634">
    <property type="term" value="C:nucleus"/>
    <property type="evidence" value="ECO:0007669"/>
    <property type="project" value="UniProtKB-SubCell"/>
</dbReference>
<dbReference type="Pfam" id="PF00583">
    <property type="entry name" value="Acetyltransf_1"/>
    <property type="match status" value="1"/>
</dbReference>
<comment type="catalytic activity">
    <reaction evidence="11">
        <text>N-terminal L-seryl-[histone H4] + acetyl-CoA = N-terminal N(alpha)-acetyl-L-seryl-[histone H4] + CoA + H(+)</text>
        <dbReference type="Rhea" id="RHEA:50596"/>
        <dbReference type="Rhea" id="RHEA-COMP:12740"/>
        <dbReference type="Rhea" id="RHEA-COMP:12743"/>
        <dbReference type="ChEBI" id="CHEBI:15378"/>
        <dbReference type="ChEBI" id="CHEBI:57287"/>
        <dbReference type="ChEBI" id="CHEBI:57288"/>
        <dbReference type="ChEBI" id="CHEBI:64738"/>
        <dbReference type="ChEBI" id="CHEBI:83690"/>
        <dbReference type="EC" id="2.3.1.257"/>
    </reaction>
</comment>
<evidence type="ECO:0000259" key="12">
    <source>
        <dbReference type="PROSITE" id="PS51186"/>
    </source>
</evidence>
<dbReference type="GO" id="GO:1990189">
    <property type="term" value="F:protein N-terminal-serine acetyltransferase activity"/>
    <property type="evidence" value="ECO:0007669"/>
    <property type="project" value="UniProtKB-EC"/>
</dbReference>
<dbReference type="CDD" id="cd04301">
    <property type="entry name" value="NAT_SF"/>
    <property type="match status" value="1"/>
</dbReference>
<dbReference type="InterPro" id="IPR000182">
    <property type="entry name" value="GNAT_dom"/>
</dbReference>
<keyword evidence="14" id="KW-1185">Reference proteome</keyword>
<evidence type="ECO:0000256" key="5">
    <source>
        <dbReference type="ARBA" id="ARBA00015043"/>
    </source>
</evidence>
<keyword evidence="7 13" id="KW-0808">Transferase</keyword>
<comment type="catalytic activity">
    <reaction evidence="10">
        <text>N-terminal L-seryl-[histone H2A] + acetyl-CoA = N-terminal N(alpha)-acetyl-L-seryl-[histone H2A] + CoA + H(+)</text>
        <dbReference type="Rhea" id="RHEA:50600"/>
        <dbReference type="Rhea" id="RHEA-COMP:12742"/>
        <dbReference type="Rhea" id="RHEA-COMP:12744"/>
        <dbReference type="ChEBI" id="CHEBI:15378"/>
        <dbReference type="ChEBI" id="CHEBI:57287"/>
        <dbReference type="ChEBI" id="CHEBI:57288"/>
        <dbReference type="ChEBI" id="CHEBI:64738"/>
        <dbReference type="ChEBI" id="CHEBI:83690"/>
        <dbReference type="EC" id="2.3.1.257"/>
    </reaction>
</comment>
<evidence type="ECO:0000313" key="14">
    <source>
        <dbReference type="Proteomes" id="UP000800035"/>
    </source>
</evidence>
<dbReference type="GO" id="GO:0005737">
    <property type="term" value="C:cytoplasm"/>
    <property type="evidence" value="ECO:0007669"/>
    <property type="project" value="UniProtKB-SubCell"/>
</dbReference>
<dbReference type="EMBL" id="ML977001">
    <property type="protein sequence ID" value="KAF1954038.1"/>
    <property type="molecule type" value="Genomic_DNA"/>
</dbReference>
<dbReference type="GO" id="GO:0043998">
    <property type="term" value="F:histone H2A acetyltransferase activity"/>
    <property type="evidence" value="ECO:0007669"/>
    <property type="project" value="InterPro"/>
</dbReference>
<comment type="similarity">
    <text evidence="3">Belongs to the acetyltransferase family. NAA40 subfamily.</text>
</comment>
<keyword evidence="6" id="KW-0963">Cytoplasm</keyword>
<evidence type="ECO:0000256" key="10">
    <source>
        <dbReference type="ARBA" id="ARBA00047821"/>
    </source>
</evidence>
<sequence>MKDPPRQEDWDDDALHLSPTDLEACLNIVKYTSYDDYKRSSTGWNERKKKEEMADPEMTYLLIRADSTSHETFAPTLDTDILAFTSFKFEFDDPPYTSRPVIYIYEVHVGEKLRGRGLAKYMVWCIEAMADTRGISKTMLTVYVSNEAAIKAYKRLGYTRDEASPPDRKMRGRVIKADYMIMSKFWGEAGDAKG</sequence>
<proteinExistence type="inferred from homology"/>
<reference evidence="13" key="1">
    <citation type="journal article" date="2020" name="Stud. Mycol.">
        <title>101 Dothideomycetes genomes: a test case for predicting lifestyles and emergence of pathogens.</title>
        <authorList>
            <person name="Haridas S."/>
            <person name="Albert R."/>
            <person name="Binder M."/>
            <person name="Bloem J."/>
            <person name="Labutti K."/>
            <person name="Salamov A."/>
            <person name="Andreopoulos B."/>
            <person name="Baker S."/>
            <person name="Barry K."/>
            <person name="Bills G."/>
            <person name="Bluhm B."/>
            <person name="Cannon C."/>
            <person name="Castanera R."/>
            <person name="Culley D."/>
            <person name="Daum C."/>
            <person name="Ezra D."/>
            <person name="Gonzalez J."/>
            <person name="Henrissat B."/>
            <person name="Kuo A."/>
            <person name="Liang C."/>
            <person name="Lipzen A."/>
            <person name="Lutzoni F."/>
            <person name="Magnuson J."/>
            <person name="Mondo S."/>
            <person name="Nolan M."/>
            <person name="Ohm R."/>
            <person name="Pangilinan J."/>
            <person name="Park H.-J."/>
            <person name="Ramirez L."/>
            <person name="Alfaro M."/>
            <person name="Sun H."/>
            <person name="Tritt A."/>
            <person name="Yoshinaga Y."/>
            <person name="Zwiers L.-H."/>
            <person name="Turgeon B."/>
            <person name="Goodwin S."/>
            <person name="Spatafora J."/>
            <person name="Crous P."/>
            <person name="Grigoriev I."/>
        </authorList>
    </citation>
    <scope>NUCLEOTIDE SEQUENCE</scope>
    <source>
        <strain evidence="13">CBS 675.92</strain>
    </source>
</reference>
<dbReference type="PANTHER" id="PTHR20531:SF1">
    <property type="entry name" value="N-ALPHA-ACETYLTRANSFERASE 40"/>
    <property type="match status" value="1"/>
</dbReference>
<evidence type="ECO:0000256" key="9">
    <source>
        <dbReference type="ARBA" id="ARBA00023315"/>
    </source>
</evidence>
<dbReference type="GO" id="GO:0010485">
    <property type="term" value="F:histone H4 acetyltransferase activity"/>
    <property type="evidence" value="ECO:0007669"/>
    <property type="project" value="InterPro"/>
</dbReference>
<accession>A0A6A5TNP7</accession>
<evidence type="ECO:0000256" key="7">
    <source>
        <dbReference type="ARBA" id="ARBA00022679"/>
    </source>
</evidence>
<dbReference type="SUPFAM" id="SSF55729">
    <property type="entry name" value="Acyl-CoA N-acyltransferases (Nat)"/>
    <property type="match status" value="1"/>
</dbReference>
<evidence type="ECO:0000256" key="11">
    <source>
        <dbReference type="ARBA" id="ARBA00049524"/>
    </source>
</evidence>
<dbReference type="PROSITE" id="PS51186">
    <property type="entry name" value="GNAT"/>
    <property type="match status" value="1"/>
</dbReference>
<dbReference type="Gene3D" id="3.40.630.30">
    <property type="match status" value="1"/>
</dbReference>
<dbReference type="OrthoDB" id="424551at2759"/>
<keyword evidence="9 13" id="KW-0012">Acyltransferase</keyword>